<dbReference type="GO" id="GO:0008233">
    <property type="term" value="F:peptidase activity"/>
    <property type="evidence" value="ECO:0007669"/>
    <property type="project" value="UniProtKB-KW"/>
</dbReference>
<keyword evidence="1" id="KW-0378">Hydrolase</keyword>
<evidence type="ECO:0000313" key="2">
    <source>
        <dbReference type="Proteomes" id="UP000248291"/>
    </source>
</evidence>
<accession>A0AAN4QDQ1</accession>
<dbReference type="EMBL" id="BGKA01000333">
    <property type="protein sequence ID" value="GBH21681.1"/>
    <property type="molecule type" value="Genomic_DNA"/>
</dbReference>
<evidence type="ECO:0000313" key="1">
    <source>
        <dbReference type="EMBL" id="GBH21681.1"/>
    </source>
</evidence>
<sequence>MERVFLCRRVLSNGGAVIQGNSPRNILHHDDGLAAHDKCSAAGFGLDSFTRPKTLNASATWCAS</sequence>
<comment type="caution">
    <text evidence="1">The sequence shown here is derived from an EMBL/GenBank/DDBJ whole genome shotgun (WGS) entry which is preliminary data.</text>
</comment>
<dbReference type="GO" id="GO:0006508">
    <property type="term" value="P:proteolysis"/>
    <property type="evidence" value="ECO:0007669"/>
    <property type="project" value="UniProtKB-KW"/>
</dbReference>
<gene>
    <name evidence="1" type="ORF">KPSA3_07733</name>
</gene>
<dbReference type="Proteomes" id="UP000248291">
    <property type="component" value="Unassembled WGS sequence"/>
</dbReference>
<organism evidence="1 2">
    <name type="scientific">Pseudomonas syringae pv. actinidiae</name>
    <dbReference type="NCBI Taxonomy" id="103796"/>
    <lineage>
        <taxon>Bacteria</taxon>
        <taxon>Pseudomonadati</taxon>
        <taxon>Pseudomonadota</taxon>
        <taxon>Gammaproteobacteria</taxon>
        <taxon>Pseudomonadales</taxon>
        <taxon>Pseudomonadaceae</taxon>
        <taxon>Pseudomonas</taxon>
        <taxon>Pseudomonas syringae</taxon>
    </lineage>
</organism>
<keyword evidence="1" id="KW-0645">Protease</keyword>
<name>A0AAN4QDQ1_PSESF</name>
<dbReference type="AlphaFoldDB" id="A0AAN4QDQ1"/>
<protein>
    <submittedName>
        <fullName evidence="1">Zn-dependent protease</fullName>
    </submittedName>
</protein>
<reference evidence="1 2" key="1">
    <citation type="submission" date="2018-04" db="EMBL/GenBank/DDBJ databases">
        <title>Draft genome sequence of Pseudomonas syringae pv. actinidiae biovar 3 strains isolated from kiwifruit in Kagawa prefecture.</title>
        <authorList>
            <person name="Tabuchi M."/>
            <person name="Saito M."/>
            <person name="Fujiwara S."/>
            <person name="Sasa N."/>
            <person name="Akimitsu K."/>
            <person name="Gomi K."/>
            <person name="Konishi-Sugita S."/>
            <person name="Hamano K."/>
            <person name="Kataoka I."/>
        </authorList>
    </citation>
    <scope>NUCLEOTIDE SEQUENCE [LARGE SCALE GENOMIC DNA]</scope>
    <source>
        <strain evidence="1 2">MAFF212211</strain>
    </source>
</reference>
<proteinExistence type="predicted"/>